<name>A0A1S8KX53_9CLOT</name>
<evidence type="ECO:0000313" key="2">
    <source>
        <dbReference type="Proteomes" id="UP000190951"/>
    </source>
</evidence>
<dbReference type="InterPro" id="IPR007484">
    <property type="entry name" value="Peptidase_M28"/>
</dbReference>
<dbReference type="KEGG" id="crw:CROST_037000"/>
<dbReference type="Proteomes" id="UP000190951">
    <property type="component" value="Chromosome"/>
</dbReference>
<evidence type="ECO:0000313" key="1">
    <source>
        <dbReference type="EMBL" id="URZ12954.1"/>
    </source>
</evidence>
<dbReference type="EMBL" id="CP096983">
    <property type="protein sequence ID" value="URZ12954.1"/>
    <property type="molecule type" value="Genomic_DNA"/>
</dbReference>
<sequence length="447" mass="50672">MKKKLMVIPLILFLLLFGFSFYKYHSIHKFNANAVKKNIDFLSNSDFKGRLGGTLENEEAARYIQAQFEAENLKKFNSNYYYQVFKTNYPKKVTGTPYLKVIDNTNTLVKTYTYGKDFKEDLLSFKQNHPILYKNFSFSESKYYIKVHSGNNIYVFYCPEKDNLSFRSSFDGNSPYSLFVSTTEQTLNELKNYLKNGYIVDCFIPYENSETNLKNIVGYIKGKSSKNPIVISAHFDHVGEDLNGNIYHGALDNASGVSFIIEMSKFLKSLGTPDRDIIFAAFNGEEFGLKGSEAFVNKYLSSIKTASEFNFDMVGSKTPLCIMGAKKDSANTDLIRETADICSNDNVPFNYLFENASDHSPFRDNKISALTFCDNDTSRIHTPSDTASHISTAAIDTCFEVASKEIINKAYASNPFILYNKEITLFSLCGFILSSLITIVFILKKTK</sequence>
<dbReference type="GO" id="GO:0006508">
    <property type="term" value="P:proteolysis"/>
    <property type="evidence" value="ECO:0007669"/>
    <property type="project" value="InterPro"/>
</dbReference>
<dbReference type="InterPro" id="IPR045175">
    <property type="entry name" value="M28_fam"/>
</dbReference>
<reference evidence="1 2" key="1">
    <citation type="submission" date="2022-04" db="EMBL/GenBank/DDBJ databases">
        <title>Genome sequence of C. roseum typestrain.</title>
        <authorList>
            <person name="Poehlein A."/>
            <person name="Schoch T."/>
            <person name="Duerre P."/>
            <person name="Daniel R."/>
        </authorList>
    </citation>
    <scope>NUCLEOTIDE SEQUENCE [LARGE SCALE GENOMIC DNA]</scope>
    <source>
        <strain evidence="1 2">DSM 7320</strain>
    </source>
</reference>
<dbReference type="PANTHER" id="PTHR12147:SF26">
    <property type="entry name" value="PEPTIDASE M28 DOMAIN-CONTAINING PROTEIN"/>
    <property type="match status" value="1"/>
</dbReference>
<dbReference type="RefSeq" id="WP_077834210.1">
    <property type="nucleotide sequence ID" value="NZ_CP096983.1"/>
</dbReference>
<dbReference type="PANTHER" id="PTHR12147">
    <property type="entry name" value="METALLOPEPTIDASE M28 FAMILY MEMBER"/>
    <property type="match status" value="1"/>
</dbReference>
<accession>A0A1S8KX53</accession>
<dbReference type="Gene3D" id="3.40.630.10">
    <property type="entry name" value="Zn peptidases"/>
    <property type="match status" value="1"/>
</dbReference>
<keyword evidence="2" id="KW-1185">Reference proteome</keyword>
<dbReference type="GO" id="GO:0008235">
    <property type="term" value="F:metalloexopeptidase activity"/>
    <property type="evidence" value="ECO:0007669"/>
    <property type="project" value="InterPro"/>
</dbReference>
<dbReference type="AlphaFoldDB" id="A0A1S8KX53"/>
<dbReference type="SUPFAM" id="SSF53187">
    <property type="entry name" value="Zn-dependent exopeptidases"/>
    <property type="match status" value="1"/>
</dbReference>
<dbReference type="Pfam" id="PF04389">
    <property type="entry name" value="Peptidase_M28"/>
    <property type="match status" value="1"/>
</dbReference>
<proteinExistence type="predicted"/>
<gene>
    <name evidence="1" type="ORF">CROST_037000</name>
</gene>
<protein>
    <submittedName>
        <fullName evidence="1">Uncharacterized protein</fullName>
    </submittedName>
</protein>
<dbReference type="STRING" id="84029.CROST_45730"/>
<organism evidence="1 2">
    <name type="scientific">Clostridium felsineum</name>
    <dbReference type="NCBI Taxonomy" id="36839"/>
    <lineage>
        <taxon>Bacteria</taxon>
        <taxon>Bacillati</taxon>
        <taxon>Bacillota</taxon>
        <taxon>Clostridia</taxon>
        <taxon>Eubacteriales</taxon>
        <taxon>Clostridiaceae</taxon>
        <taxon>Clostridium</taxon>
    </lineage>
</organism>